<keyword evidence="10 12" id="KW-0704">Schiff base</keyword>
<feature type="active site" description="Schiff-base intermediate with substrate" evidence="12">
    <location>
        <position position="162"/>
    </location>
</feature>
<evidence type="ECO:0000256" key="5">
    <source>
        <dbReference type="ARBA" id="ARBA00022490"/>
    </source>
</evidence>
<dbReference type="CDD" id="cd00950">
    <property type="entry name" value="DHDPS"/>
    <property type="match status" value="1"/>
</dbReference>
<evidence type="ECO:0000256" key="7">
    <source>
        <dbReference type="ARBA" id="ARBA00022915"/>
    </source>
</evidence>
<evidence type="ECO:0000256" key="13">
    <source>
        <dbReference type="PIRNR" id="PIRNR001365"/>
    </source>
</evidence>
<dbReference type="PRINTS" id="PR00146">
    <property type="entry name" value="DHPICSNTHASE"/>
</dbReference>
<name>A0ABW0U415_9BACI</name>
<evidence type="ECO:0000256" key="2">
    <source>
        <dbReference type="ARBA" id="ARBA00005120"/>
    </source>
</evidence>
<evidence type="ECO:0000256" key="10">
    <source>
        <dbReference type="ARBA" id="ARBA00023270"/>
    </source>
</evidence>
<comment type="subcellular location">
    <subcellularLocation>
        <location evidence="12">Cytoplasm</location>
    </subcellularLocation>
</comment>
<sequence>MNFGQLLTAMITPFDQQGNLDKDALEPLIEHLLSTGTDGIVVAGTTGESPTLSTEEKLFLFQRVKEIVADRAYVLAGTGTNDTRYSVELTEKATTQGVDGVMIVTPYYNKPNQEGLFHHFQTIAKATHLPVMIYNIPGRCVINMDPTTIVRLSSIPNVTSVKEASGDIEQIATVIENTPENFHVYSGDDSMTLPIMSVGGTGVVSVASHLIGRDLKQMMEEFSAGNIQEAATLYRKLLPKMKGCFVAPNPTPIKAMLNELGIITSYPRPPLLPLKESDWNKMKQLFSLV</sequence>
<dbReference type="EC" id="4.3.3.7" evidence="4 12"/>
<dbReference type="GO" id="GO:0008840">
    <property type="term" value="F:4-hydroxy-tetrahydrodipicolinate synthase activity"/>
    <property type="evidence" value="ECO:0007669"/>
    <property type="project" value="UniProtKB-EC"/>
</dbReference>
<evidence type="ECO:0000313" key="15">
    <source>
        <dbReference type="Proteomes" id="UP001596143"/>
    </source>
</evidence>
<evidence type="ECO:0000256" key="9">
    <source>
        <dbReference type="ARBA" id="ARBA00023239"/>
    </source>
</evidence>
<dbReference type="PROSITE" id="PS00665">
    <property type="entry name" value="DHDPS_1"/>
    <property type="match status" value="1"/>
</dbReference>
<dbReference type="InterPro" id="IPR002220">
    <property type="entry name" value="DapA-like"/>
</dbReference>
<dbReference type="InterPro" id="IPR020624">
    <property type="entry name" value="Schiff_base-form_aldolases_CS"/>
</dbReference>
<comment type="subunit">
    <text evidence="12">Homotetramer; dimer of dimers.</text>
</comment>
<dbReference type="InterPro" id="IPR013785">
    <property type="entry name" value="Aldolase_TIM"/>
</dbReference>
<evidence type="ECO:0000313" key="14">
    <source>
        <dbReference type="EMBL" id="MFC5628138.1"/>
    </source>
</evidence>
<feature type="active site" description="Proton donor/acceptor" evidence="12">
    <location>
        <position position="134"/>
    </location>
</feature>
<comment type="catalytic activity">
    <reaction evidence="11 12">
        <text>L-aspartate 4-semialdehyde + pyruvate = (2S,4S)-4-hydroxy-2,3,4,5-tetrahydrodipicolinate + H2O + H(+)</text>
        <dbReference type="Rhea" id="RHEA:34171"/>
        <dbReference type="ChEBI" id="CHEBI:15361"/>
        <dbReference type="ChEBI" id="CHEBI:15377"/>
        <dbReference type="ChEBI" id="CHEBI:15378"/>
        <dbReference type="ChEBI" id="CHEBI:67139"/>
        <dbReference type="ChEBI" id="CHEBI:537519"/>
        <dbReference type="EC" id="4.3.3.7"/>
    </reaction>
</comment>
<evidence type="ECO:0000256" key="12">
    <source>
        <dbReference type="HAMAP-Rule" id="MF_00418"/>
    </source>
</evidence>
<dbReference type="EMBL" id="JBHSPF010000018">
    <property type="protein sequence ID" value="MFC5628138.1"/>
    <property type="molecule type" value="Genomic_DNA"/>
</dbReference>
<keyword evidence="6 12" id="KW-0028">Amino-acid biosynthesis</keyword>
<accession>A0ABW0U415</accession>
<comment type="caution">
    <text evidence="12">Was originally thought to be a dihydrodipicolinate synthase (DHDPS), catalyzing the condensation of (S)-aspartate-beta-semialdehyde [(S)-ASA] and pyruvate to dihydrodipicolinate (DHDP). However, it was shown in E.coli that the product of the enzymatic reaction is not dihydrodipicolinate but in fact (4S)-4-hydroxy-2,3,4,5-tetrahydro-(2S)-dipicolinic acid (HTPA), and that the consecutive dehydration reaction leading to DHDP is not spontaneous but catalyzed by DapB.</text>
</comment>
<dbReference type="PANTHER" id="PTHR12128">
    <property type="entry name" value="DIHYDRODIPICOLINATE SYNTHASE"/>
    <property type="match status" value="1"/>
</dbReference>
<feature type="binding site" evidence="12">
    <location>
        <position position="46"/>
    </location>
    <ligand>
        <name>pyruvate</name>
        <dbReference type="ChEBI" id="CHEBI:15361"/>
    </ligand>
</feature>
<keyword evidence="8 12" id="KW-0457">Lysine biosynthesis</keyword>
<feature type="site" description="Part of a proton relay during catalysis" evidence="12">
    <location>
        <position position="45"/>
    </location>
</feature>
<keyword evidence="7 12" id="KW-0220">Diaminopimelate biosynthesis</keyword>
<dbReference type="PANTHER" id="PTHR12128:SF66">
    <property type="entry name" value="4-HYDROXY-2-OXOGLUTARATE ALDOLASE, MITOCHONDRIAL"/>
    <property type="match status" value="1"/>
</dbReference>
<gene>
    <name evidence="12 14" type="primary">dapA</name>
    <name evidence="14" type="ORF">ACFPTR_04415</name>
</gene>
<comment type="caution">
    <text evidence="14">The sequence shown here is derived from an EMBL/GenBank/DDBJ whole genome shotgun (WGS) entry which is preliminary data.</text>
</comment>
<comment type="pathway">
    <text evidence="2 12">Amino-acid biosynthesis; L-lysine biosynthesis via DAP pathway; (S)-tetrahydrodipicolinate from L-aspartate: step 3/4.</text>
</comment>
<keyword evidence="5 12" id="KW-0963">Cytoplasm</keyword>
<proteinExistence type="inferred from homology"/>
<dbReference type="Proteomes" id="UP001596143">
    <property type="component" value="Unassembled WGS sequence"/>
</dbReference>
<evidence type="ECO:0000256" key="8">
    <source>
        <dbReference type="ARBA" id="ARBA00023154"/>
    </source>
</evidence>
<protein>
    <recommendedName>
        <fullName evidence="4 12">4-hydroxy-tetrahydrodipicolinate synthase</fullName>
        <shortName evidence="12">HTPA synthase</shortName>
        <ecNumber evidence="4 12">4.3.3.7</ecNumber>
    </recommendedName>
</protein>
<dbReference type="HAMAP" id="MF_00418">
    <property type="entry name" value="DapA"/>
    <property type="match status" value="1"/>
</dbReference>
<evidence type="ECO:0000256" key="11">
    <source>
        <dbReference type="ARBA" id="ARBA00047836"/>
    </source>
</evidence>
<dbReference type="Gene3D" id="3.20.20.70">
    <property type="entry name" value="Aldolase class I"/>
    <property type="match status" value="1"/>
</dbReference>
<keyword evidence="15" id="KW-1185">Reference proteome</keyword>
<feature type="binding site" evidence="12">
    <location>
        <position position="204"/>
    </location>
    <ligand>
        <name>pyruvate</name>
        <dbReference type="ChEBI" id="CHEBI:15361"/>
    </ligand>
</feature>
<evidence type="ECO:0000256" key="4">
    <source>
        <dbReference type="ARBA" id="ARBA00012086"/>
    </source>
</evidence>
<evidence type="ECO:0000256" key="1">
    <source>
        <dbReference type="ARBA" id="ARBA00003294"/>
    </source>
</evidence>
<organism evidence="14 15">
    <name type="scientific">Aliibacillus thermotolerans</name>
    <dbReference type="NCBI Taxonomy" id="1834418"/>
    <lineage>
        <taxon>Bacteria</taxon>
        <taxon>Bacillati</taxon>
        <taxon>Bacillota</taxon>
        <taxon>Bacilli</taxon>
        <taxon>Bacillales</taxon>
        <taxon>Bacillaceae</taxon>
        <taxon>Aliibacillus</taxon>
    </lineage>
</organism>
<evidence type="ECO:0000256" key="3">
    <source>
        <dbReference type="ARBA" id="ARBA00007592"/>
    </source>
</evidence>
<dbReference type="SMART" id="SM01130">
    <property type="entry name" value="DHDPS"/>
    <property type="match status" value="1"/>
</dbReference>
<feature type="site" description="Part of a proton relay during catalysis" evidence="12">
    <location>
        <position position="108"/>
    </location>
</feature>
<dbReference type="SUPFAM" id="SSF51569">
    <property type="entry name" value="Aldolase"/>
    <property type="match status" value="1"/>
</dbReference>
<comment type="similarity">
    <text evidence="3 12 13">Belongs to the DapA family.</text>
</comment>
<dbReference type="PIRSF" id="PIRSF001365">
    <property type="entry name" value="DHDPS"/>
    <property type="match status" value="1"/>
</dbReference>
<dbReference type="RefSeq" id="WP_270897950.1">
    <property type="nucleotide sequence ID" value="NZ_JBHSPF010000018.1"/>
</dbReference>
<keyword evidence="9 12" id="KW-0456">Lyase</keyword>
<dbReference type="NCBIfam" id="TIGR00674">
    <property type="entry name" value="dapA"/>
    <property type="match status" value="1"/>
</dbReference>
<dbReference type="InterPro" id="IPR005263">
    <property type="entry name" value="DapA"/>
</dbReference>
<comment type="function">
    <text evidence="1 12">Catalyzes the condensation of (S)-aspartate-beta-semialdehyde [(S)-ASA] and pyruvate to 4-hydroxy-tetrahydrodipicolinate (HTPA).</text>
</comment>
<reference evidence="15" key="1">
    <citation type="journal article" date="2019" name="Int. J. Syst. Evol. Microbiol.">
        <title>The Global Catalogue of Microorganisms (GCM) 10K type strain sequencing project: providing services to taxonomists for standard genome sequencing and annotation.</title>
        <authorList>
            <consortium name="The Broad Institute Genomics Platform"/>
            <consortium name="The Broad Institute Genome Sequencing Center for Infectious Disease"/>
            <person name="Wu L."/>
            <person name="Ma J."/>
        </authorList>
    </citation>
    <scope>NUCLEOTIDE SEQUENCE [LARGE SCALE GENOMIC DNA]</scope>
    <source>
        <strain evidence="15">CGMCC 1.15790</strain>
    </source>
</reference>
<evidence type="ECO:0000256" key="6">
    <source>
        <dbReference type="ARBA" id="ARBA00022605"/>
    </source>
</evidence>
<dbReference type="Pfam" id="PF00701">
    <property type="entry name" value="DHDPS"/>
    <property type="match status" value="1"/>
</dbReference>